<evidence type="ECO:0000256" key="2">
    <source>
        <dbReference type="ARBA" id="ARBA00023315"/>
    </source>
</evidence>
<reference evidence="4 5" key="1">
    <citation type="submission" date="2019-06" db="EMBL/GenBank/DDBJ databases">
        <title>Sequencing the genomes of 1000 actinobacteria strains.</title>
        <authorList>
            <person name="Klenk H.-P."/>
        </authorList>
    </citation>
    <scope>NUCLEOTIDE SEQUENCE [LARGE SCALE GENOMIC DNA]</scope>
    <source>
        <strain evidence="4 5">DSM 43186</strain>
    </source>
</reference>
<protein>
    <submittedName>
        <fullName evidence="4">Ribosomal protein S18 acetylase RimI-like enzyme</fullName>
    </submittedName>
</protein>
<keyword evidence="4" id="KW-0687">Ribonucleoprotein</keyword>
<dbReference type="SUPFAM" id="SSF55729">
    <property type="entry name" value="Acyl-CoA N-acyltransferases (Nat)"/>
    <property type="match status" value="1"/>
</dbReference>
<dbReference type="GO" id="GO:0016747">
    <property type="term" value="F:acyltransferase activity, transferring groups other than amino-acyl groups"/>
    <property type="evidence" value="ECO:0007669"/>
    <property type="project" value="InterPro"/>
</dbReference>
<dbReference type="PROSITE" id="PS51186">
    <property type="entry name" value="GNAT"/>
    <property type="match status" value="1"/>
</dbReference>
<feature type="domain" description="N-acetyltransferase" evidence="3">
    <location>
        <begin position="1"/>
        <end position="154"/>
    </location>
</feature>
<evidence type="ECO:0000313" key="5">
    <source>
        <dbReference type="Proteomes" id="UP000319213"/>
    </source>
</evidence>
<keyword evidence="2" id="KW-0012">Acyltransferase</keyword>
<dbReference type="OrthoDB" id="5243104at2"/>
<dbReference type="Proteomes" id="UP000319213">
    <property type="component" value="Unassembled WGS sequence"/>
</dbReference>
<keyword evidence="5" id="KW-1185">Reference proteome</keyword>
<accession>A0A543ISP0</accession>
<dbReference type="InterPro" id="IPR050832">
    <property type="entry name" value="Bact_Acetyltransf"/>
</dbReference>
<proteinExistence type="predicted"/>
<keyword evidence="1" id="KW-0808">Transferase</keyword>
<comment type="caution">
    <text evidence="4">The sequence shown here is derived from an EMBL/GenBank/DDBJ whole genome shotgun (WGS) entry which is preliminary data.</text>
</comment>
<dbReference type="AlphaFoldDB" id="A0A543ISP0"/>
<dbReference type="InterPro" id="IPR016181">
    <property type="entry name" value="Acyl_CoA_acyltransferase"/>
</dbReference>
<evidence type="ECO:0000259" key="3">
    <source>
        <dbReference type="PROSITE" id="PS51186"/>
    </source>
</evidence>
<dbReference type="CDD" id="cd04301">
    <property type="entry name" value="NAT_SF"/>
    <property type="match status" value="1"/>
</dbReference>
<dbReference type="EMBL" id="VFPQ01000001">
    <property type="protein sequence ID" value="TQM73557.1"/>
    <property type="molecule type" value="Genomic_DNA"/>
</dbReference>
<dbReference type="PANTHER" id="PTHR43877">
    <property type="entry name" value="AMINOALKYLPHOSPHONATE N-ACETYLTRANSFERASE-RELATED-RELATED"/>
    <property type="match status" value="1"/>
</dbReference>
<name>A0A543ISP0_9ACTN</name>
<dbReference type="InterPro" id="IPR000182">
    <property type="entry name" value="GNAT_dom"/>
</dbReference>
<dbReference type="RefSeq" id="WP_142257854.1">
    <property type="nucleotide sequence ID" value="NZ_BMPV01000004.1"/>
</dbReference>
<organism evidence="4 5">
    <name type="scientific">Thermopolyspora flexuosa</name>
    <dbReference type="NCBI Taxonomy" id="103836"/>
    <lineage>
        <taxon>Bacteria</taxon>
        <taxon>Bacillati</taxon>
        <taxon>Actinomycetota</taxon>
        <taxon>Actinomycetes</taxon>
        <taxon>Streptosporangiales</taxon>
        <taxon>Streptosporangiaceae</taxon>
        <taxon>Thermopolyspora</taxon>
    </lineage>
</organism>
<sequence length="154" mass="17292">MARTATVHDIPELVRLRSLLFDDLGGDFFKPPNAGDDWREALARVLEHKLADPDCRILVVDGDTGLAACGVGVIEQWLPGPHLANGRIGHVFGMVTDPAYRRRGHAREIMLGLLDWFREREVARVDLTASREAEALYRELGFSEHPDPLLCWKP</sequence>
<gene>
    <name evidence="4" type="ORF">FHX40_0205</name>
</gene>
<evidence type="ECO:0000256" key="1">
    <source>
        <dbReference type="ARBA" id="ARBA00022679"/>
    </source>
</evidence>
<keyword evidence="4" id="KW-0689">Ribosomal protein</keyword>
<evidence type="ECO:0000313" key="4">
    <source>
        <dbReference type="EMBL" id="TQM73557.1"/>
    </source>
</evidence>
<dbReference type="Gene3D" id="3.40.630.30">
    <property type="match status" value="1"/>
</dbReference>
<dbReference type="Pfam" id="PF00583">
    <property type="entry name" value="Acetyltransf_1"/>
    <property type="match status" value="1"/>
</dbReference>
<dbReference type="GO" id="GO:0005840">
    <property type="term" value="C:ribosome"/>
    <property type="evidence" value="ECO:0007669"/>
    <property type="project" value="UniProtKB-KW"/>
</dbReference>